<protein>
    <recommendedName>
        <fullName evidence="7">ABC transporter domain-containing protein</fullName>
    </recommendedName>
</protein>
<evidence type="ECO:0000256" key="6">
    <source>
        <dbReference type="ARBA" id="ARBA00023136"/>
    </source>
</evidence>
<keyword evidence="3" id="KW-0813">Transport</keyword>
<keyword evidence="6" id="KW-0472">Membrane</keyword>
<dbReference type="AlphaFoldDB" id="A0A7R9CJD5"/>
<dbReference type="Pfam" id="PF00005">
    <property type="entry name" value="ABC_tran"/>
    <property type="match status" value="1"/>
</dbReference>
<comment type="subcellular location">
    <subcellularLocation>
        <location evidence="1">Membrane</location>
        <topology evidence="1">Multi-pass membrane protein</topology>
    </subcellularLocation>
</comment>
<dbReference type="GO" id="GO:0042626">
    <property type="term" value="F:ATPase-coupled transmembrane transporter activity"/>
    <property type="evidence" value="ECO:0007669"/>
    <property type="project" value="TreeGrafter"/>
</dbReference>
<name>A0A7R9CJD5_TIMPO</name>
<evidence type="ECO:0000259" key="7">
    <source>
        <dbReference type="Pfam" id="PF00005"/>
    </source>
</evidence>
<dbReference type="SUPFAM" id="SSF52540">
    <property type="entry name" value="P-loop containing nucleoside triphosphate hydrolases"/>
    <property type="match status" value="1"/>
</dbReference>
<keyword evidence="5" id="KW-1133">Transmembrane helix</keyword>
<proteinExistence type="inferred from homology"/>
<sequence>MIESGHQRGELEGFDRPLRALCYTSGQRVVMPNTTLTQGNFLSTIVLFRILKYKLSLPSLDLRISIETNRRSLGNTTGEVLINGQSIDPAFMANMSGFVPQQDLVVDSLTVREHMEFMAQLKMDRRMIPNQRKRRINSLMSELSLTKCCHTRLSDLSGGEKKRLALAVQVTMSEESFIIEETIFADLYDTMTRGTMPANVTADECYYSGEGLIMRNIYLPMLLSDAASKTFKLKNDTWTCGTSLDLWLSTPIL</sequence>
<organism evidence="8">
    <name type="scientific">Timema poppense</name>
    <name type="common">Walking stick</name>
    <dbReference type="NCBI Taxonomy" id="170557"/>
    <lineage>
        <taxon>Eukaryota</taxon>
        <taxon>Metazoa</taxon>
        <taxon>Ecdysozoa</taxon>
        <taxon>Arthropoda</taxon>
        <taxon>Hexapoda</taxon>
        <taxon>Insecta</taxon>
        <taxon>Pterygota</taxon>
        <taxon>Neoptera</taxon>
        <taxon>Polyneoptera</taxon>
        <taxon>Phasmatodea</taxon>
        <taxon>Timematodea</taxon>
        <taxon>Timematoidea</taxon>
        <taxon>Timematidae</taxon>
        <taxon>Timema</taxon>
    </lineage>
</organism>
<dbReference type="InterPro" id="IPR027417">
    <property type="entry name" value="P-loop_NTPase"/>
</dbReference>
<gene>
    <name evidence="8" type="ORF">TPSB3V08_LOCUS915</name>
</gene>
<accession>A0A7R9CJD5</accession>
<feature type="domain" description="ABC transporter" evidence="7">
    <location>
        <begin position="75"/>
        <end position="179"/>
    </location>
</feature>
<evidence type="ECO:0000256" key="5">
    <source>
        <dbReference type="ARBA" id="ARBA00022989"/>
    </source>
</evidence>
<dbReference type="PANTHER" id="PTHR48041">
    <property type="entry name" value="ABC TRANSPORTER G FAMILY MEMBER 28"/>
    <property type="match status" value="1"/>
</dbReference>
<evidence type="ECO:0000313" key="8">
    <source>
        <dbReference type="EMBL" id="CAD7396939.1"/>
    </source>
</evidence>
<dbReference type="PANTHER" id="PTHR48041:SF139">
    <property type="entry name" value="PROTEIN SCARLET"/>
    <property type="match status" value="1"/>
</dbReference>
<reference evidence="8" key="1">
    <citation type="submission" date="2020-11" db="EMBL/GenBank/DDBJ databases">
        <authorList>
            <person name="Tran Van P."/>
        </authorList>
    </citation>
    <scope>NUCLEOTIDE SEQUENCE</scope>
</reference>
<dbReference type="GO" id="GO:0016887">
    <property type="term" value="F:ATP hydrolysis activity"/>
    <property type="evidence" value="ECO:0007669"/>
    <property type="project" value="InterPro"/>
</dbReference>
<dbReference type="InterPro" id="IPR003439">
    <property type="entry name" value="ABC_transporter-like_ATP-bd"/>
</dbReference>
<dbReference type="InterPro" id="IPR050352">
    <property type="entry name" value="ABCG_transporters"/>
</dbReference>
<keyword evidence="4" id="KW-0812">Transmembrane</keyword>
<comment type="similarity">
    <text evidence="2">Belongs to the ABC transporter superfamily. ABCG family. Eye pigment precursor importer (TC 3.A.1.204) subfamily.</text>
</comment>
<dbReference type="GO" id="GO:0005886">
    <property type="term" value="C:plasma membrane"/>
    <property type="evidence" value="ECO:0007669"/>
    <property type="project" value="TreeGrafter"/>
</dbReference>
<evidence type="ECO:0000256" key="3">
    <source>
        <dbReference type="ARBA" id="ARBA00022448"/>
    </source>
</evidence>
<evidence type="ECO:0000256" key="4">
    <source>
        <dbReference type="ARBA" id="ARBA00022692"/>
    </source>
</evidence>
<evidence type="ECO:0000256" key="2">
    <source>
        <dbReference type="ARBA" id="ARBA00005814"/>
    </source>
</evidence>
<dbReference type="GO" id="GO:0005524">
    <property type="term" value="F:ATP binding"/>
    <property type="evidence" value="ECO:0007669"/>
    <property type="project" value="InterPro"/>
</dbReference>
<dbReference type="Gene3D" id="3.40.50.300">
    <property type="entry name" value="P-loop containing nucleotide triphosphate hydrolases"/>
    <property type="match status" value="1"/>
</dbReference>
<dbReference type="EMBL" id="OD000311">
    <property type="protein sequence ID" value="CAD7396939.1"/>
    <property type="molecule type" value="Genomic_DNA"/>
</dbReference>
<evidence type="ECO:0000256" key="1">
    <source>
        <dbReference type="ARBA" id="ARBA00004141"/>
    </source>
</evidence>